<reference evidence="1" key="2">
    <citation type="journal article" date="2015" name="Data Brief">
        <title>Shoot transcriptome of the giant reed, Arundo donax.</title>
        <authorList>
            <person name="Barrero R.A."/>
            <person name="Guerrero F.D."/>
            <person name="Moolhuijzen P."/>
            <person name="Goolsby J.A."/>
            <person name="Tidwell J."/>
            <person name="Bellgard S.E."/>
            <person name="Bellgard M.I."/>
        </authorList>
    </citation>
    <scope>NUCLEOTIDE SEQUENCE</scope>
    <source>
        <tissue evidence="1">Shoot tissue taken approximately 20 cm above the soil surface</tissue>
    </source>
</reference>
<proteinExistence type="predicted"/>
<protein>
    <submittedName>
        <fullName evidence="1">Uncharacterized protein</fullName>
    </submittedName>
</protein>
<name>A0A0A9GWM3_ARUDO</name>
<organism evidence="1">
    <name type="scientific">Arundo donax</name>
    <name type="common">Giant reed</name>
    <name type="synonym">Donax arundinaceus</name>
    <dbReference type="NCBI Taxonomy" id="35708"/>
    <lineage>
        <taxon>Eukaryota</taxon>
        <taxon>Viridiplantae</taxon>
        <taxon>Streptophyta</taxon>
        <taxon>Embryophyta</taxon>
        <taxon>Tracheophyta</taxon>
        <taxon>Spermatophyta</taxon>
        <taxon>Magnoliopsida</taxon>
        <taxon>Liliopsida</taxon>
        <taxon>Poales</taxon>
        <taxon>Poaceae</taxon>
        <taxon>PACMAD clade</taxon>
        <taxon>Arundinoideae</taxon>
        <taxon>Arundineae</taxon>
        <taxon>Arundo</taxon>
    </lineage>
</organism>
<sequence length="53" mass="6421">MTTLICCKLYLYYSLKFRRRITYTQWLSNTVGIPSRRDNLVKKDGSREQDFQN</sequence>
<dbReference type="EMBL" id="GBRH01170935">
    <property type="protein sequence ID" value="JAE26961.1"/>
    <property type="molecule type" value="Transcribed_RNA"/>
</dbReference>
<reference evidence="1" key="1">
    <citation type="submission" date="2014-09" db="EMBL/GenBank/DDBJ databases">
        <authorList>
            <person name="Magalhaes I.L.F."/>
            <person name="Oliveira U."/>
            <person name="Santos F.R."/>
            <person name="Vidigal T.H.D.A."/>
            <person name="Brescovit A.D."/>
            <person name="Santos A.J."/>
        </authorList>
    </citation>
    <scope>NUCLEOTIDE SEQUENCE</scope>
    <source>
        <tissue evidence="1">Shoot tissue taken approximately 20 cm above the soil surface</tissue>
    </source>
</reference>
<evidence type="ECO:0000313" key="1">
    <source>
        <dbReference type="EMBL" id="JAE26961.1"/>
    </source>
</evidence>
<dbReference type="AlphaFoldDB" id="A0A0A9GWM3"/>
<accession>A0A0A9GWM3</accession>